<reference evidence="4 5" key="1">
    <citation type="journal article" date="2016" name="Nat. Commun.">
        <title>Thousands of microbial genomes shed light on interconnected biogeochemical processes in an aquifer system.</title>
        <authorList>
            <person name="Anantharaman K."/>
            <person name="Brown C.T."/>
            <person name="Hug L.A."/>
            <person name="Sharon I."/>
            <person name="Castelle C.J."/>
            <person name="Probst A.J."/>
            <person name="Thomas B.C."/>
            <person name="Singh A."/>
            <person name="Wilkins M.J."/>
            <person name="Karaoz U."/>
            <person name="Brodie E.L."/>
            <person name="Williams K.H."/>
            <person name="Hubbard S.S."/>
            <person name="Banfield J.F."/>
        </authorList>
    </citation>
    <scope>NUCLEOTIDE SEQUENCE [LARGE SCALE GENOMIC DNA]</scope>
</reference>
<dbReference type="SUPFAM" id="SSF102405">
    <property type="entry name" value="MCP/YpsA-like"/>
    <property type="match status" value="1"/>
</dbReference>
<dbReference type="InterPro" id="IPR057666">
    <property type="entry name" value="DrpA_SLOG"/>
</dbReference>
<dbReference type="InterPro" id="IPR041614">
    <property type="entry name" value="DprA_WH"/>
</dbReference>
<organism evidence="4 5">
    <name type="scientific">Candidatus Daviesbacteria bacterium RIFCSPHIGHO2_02_FULL_39_12</name>
    <dbReference type="NCBI Taxonomy" id="1797770"/>
    <lineage>
        <taxon>Bacteria</taxon>
        <taxon>Candidatus Daviesiibacteriota</taxon>
    </lineage>
</organism>
<dbReference type="AlphaFoldDB" id="A0A1F5J8U4"/>
<dbReference type="GO" id="GO:0009294">
    <property type="term" value="P:DNA-mediated transformation"/>
    <property type="evidence" value="ECO:0007669"/>
    <property type="project" value="InterPro"/>
</dbReference>
<dbReference type="Proteomes" id="UP000177042">
    <property type="component" value="Unassembled WGS sequence"/>
</dbReference>
<dbReference type="Pfam" id="PF17782">
    <property type="entry name" value="WHD_DprA"/>
    <property type="match status" value="1"/>
</dbReference>
<dbReference type="PANTHER" id="PTHR43022:SF1">
    <property type="entry name" value="PROTEIN SMF"/>
    <property type="match status" value="1"/>
</dbReference>
<feature type="domain" description="Smf/DprA SLOG" evidence="2">
    <location>
        <begin position="79"/>
        <end position="287"/>
    </location>
</feature>
<name>A0A1F5J8U4_9BACT</name>
<sequence>MDNKVYLLALHSIDGLGPIRLKAILDYFKDPKLAWEADGLEFSKIGIPKNVVELLVQRRKKLEPLTFAQLIKDARIDWLTILDGGYPKLLSQIYDPPSVLYYKGDVNILNTKSVAIVGTRKITNYGKAITEQFTKTLASAGLTIVSGLARGVDSYAHWAAINAGGQTVAVLGGGLNNIFPPENIGLAQKIADGSGIVISEFPPDSPSLAGNFPARNRIISGLSLATLVIEAAEDSGSLITARLALEQGREVFAVPGPVTSALSKGPIDLIKEGATPVFDPKEILEQLGIKGRKQATGDRLAHETNLTEEEKAILKALENETLHIDEIGRKIDFPSGKLAAFLLKMEIAGLVQNLGCGNYCSNMR</sequence>
<evidence type="ECO:0000259" key="2">
    <source>
        <dbReference type="Pfam" id="PF02481"/>
    </source>
</evidence>
<gene>
    <name evidence="4" type="ORF">A3C26_01160</name>
</gene>
<evidence type="ECO:0000313" key="4">
    <source>
        <dbReference type="EMBL" id="OGE24998.1"/>
    </source>
</evidence>
<protein>
    <submittedName>
        <fullName evidence="4">DNA protecting protein DprA</fullName>
    </submittedName>
</protein>
<dbReference type="InterPro" id="IPR036388">
    <property type="entry name" value="WH-like_DNA-bd_sf"/>
</dbReference>
<evidence type="ECO:0000256" key="1">
    <source>
        <dbReference type="ARBA" id="ARBA00006525"/>
    </source>
</evidence>
<dbReference type="PANTHER" id="PTHR43022">
    <property type="entry name" value="PROTEIN SMF"/>
    <property type="match status" value="1"/>
</dbReference>
<dbReference type="NCBIfam" id="TIGR00732">
    <property type="entry name" value="dprA"/>
    <property type="match status" value="1"/>
</dbReference>
<evidence type="ECO:0000313" key="5">
    <source>
        <dbReference type="Proteomes" id="UP000177042"/>
    </source>
</evidence>
<dbReference type="EMBL" id="MFCX01000035">
    <property type="protein sequence ID" value="OGE24998.1"/>
    <property type="molecule type" value="Genomic_DNA"/>
</dbReference>
<evidence type="ECO:0000259" key="3">
    <source>
        <dbReference type="Pfam" id="PF17782"/>
    </source>
</evidence>
<accession>A0A1F5J8U4</accession>
<dbReference type="Gene3D" id="3.40.50.450">
    <property type="match status" value="1"/>
</dbReference>
<dbReference type="InterPro" id="IPR003488">
    <property type="entry name" value="DprA"/>
</dbReference>
<feature type="domain" description="DprA winged helix" evidence="3">
    <location>
        <begin position="304"/>
        <end position="354"/>
    </location>
</feature>
<dbReference type="Pfam" id="PF02481">
    <property type="entry name" value="DNA_processg_A"/>
    <property type="match status" value="1"/>
</dbReference>
<dbReference type="Gene3D" id="1.10.10.10">
    <property type="entry name" value="Winged helix-like DNA-binding domain superfamily/Winged helix DNA-binding domain"/>
    <property type="match status" value="1"/>
</dbReference>
<comment type="caution">
    <text evidence="4">The sequence shown here is derived from an EMBL/GenBank/DDBJ whole genome shotgun (WGS) entry which is preliminary data.</text>
</comment>
<comment type="similarity">
    <text evidence="1">Belongs to the DprA/Smf family.</text>
</comment>
<proteinExistence type="inferred from homology"/>